<dbReference type="InterPro" id="IPR010384">
    <property type="entry name" value="MtfA_fam"/>
</dbReference>
<keyword evidence="2" id="KW-1185">Reference proteome</keyword>
<comment type="caution">
    <text evidence="1">The sequence shown here is derived from an EMBL/GenBank/DDBJ whole genome shotgun (WGS) entry which is preliminary data.</text>
</comment>
<dbReference type="PANTHER" id="PTHR30164">
    <property type="entry name" value="MTFA PEPTIDASE"/>
    <property type="match status" value="1"/>
</dbReference>
<dbReference type="EMBL" id="JALNMH010000001">
    <property type="protein sequence ID" value="MCK7592244.1"/>
    <property type="molecule type" value="Genomic_DNA"/>
</dbReference>
<name>A0ABT0GDL4_9GAMM</name>
<dbReference type="Pfam" id="PF06167">
    <property type="entry name" value="Peptidase_M90"/>
    <property type="match status" value="1"/>
</dbReference>
<accession>A0ABT0GDL4</accession>
<dbReference type="Proteomes" id="UP001431449">
    <property type="component" value="Unassembled WGS sequence"/>
</dbReference>
<evidence type="ECO:0000313" key="1">
    <source>
        <dbReference type="EMBL" id="MCK7592244.1"/>
    </source>
</evidence>
<dbReference type="SUPFAM" id="SSF55486">
    <property type="entry name" value="Metalloproteases ('zincins'), catalytic domain"/>
    <property type="match status" value="1"/>
</dbReference>
<sequence length="256" mass="28805">MILRWLGLAPPPSEPIADPLWRRAVRRAWLIRWLAPADQAILRQRCERFLACKAITPAGGFEMSPLRRVLVAALCCRSTLRLPEDCLDGWHEVIVYPGQFRVRRHETGEHDGVVHEWDDDLAGEAWERGPIVLSWADVLADLRQPEPGFNVIIHEIAHKLDALDGPMNGTPPLRDAATRRSWVSAFQAAFDDLNARLDRDEETPIDPYAAESPDEFFAVASEYHFTADRQLAACYPEVAALLEAFYGPAPRRPAPG</sequence>
<dbReference type="Gene3D" id="3.40.390.10">
    <property type="entry name" value="Collagenase (Catalytic Domain)"/>
    <property type="match status" value="1"/>
</dbReference>
<gene>
    <name evidence="1" type="ORF">M0G41_01015</name>
</gene>
<dbReference type="InterPro" id="IPR024079">
    <property type="entry name" value="MetalloPept_cat_dom_sf"/>
</dbReference>
<organism evidence="1 2">
    <name type="scientific">Pseudomarimonas salicorniae</name>
    <dbReference type="NCBI Taxonomy" id="2933270"/>
    <lineage>
        <taxon>Bacteria</taxon>
        <taxon>Pseudomonadati</taxon>
        <taxon>Pseudomonadota</taxon>
        <taxon>Gammaproteobacteria</taxon>
        <taxon>Lysobacterales</taxon>
        <taxon>Lysobacteraceae</taxon>
        <taxon>Pseudomarimonas</taxon>
    </lineage>
</organism>
<dbReference type="Gene3D" id="1.10.472.150">
    <property type="entry name" value="Glucose-regulated metallo-peptidase M90, N-terminal domain"/>
    <property type="match status" value="1"/>
</dbReference>
<proteinExistence type="predicted"/>
<dbReference type="PANTHER" id="PTHR30164:SF2">
    <property type="entry name" value="PROTEIN MTFA"/>
    <property type="match status" value="1"/>
</dbReference>
<protein>
    <submittedName>
        <fullName evidence="1">Zinc-dependent peptidase</fullName>
    </submittedName>
</protein>
<dbReference type="RefSeq" id="WP_248204286.1">
    <property type="nucleotide sequence ID" value="NZ_JALNMH010000001.1"/>
</dbReference>
<dbReference type="InterPro" id="IPR042252">
    <property type="entry name" value="MtfA_N"/>
</dbReference>
<reference evidence="1" key="1">
    <citation type="submission" date="2022-04" db="EMBL/GenBank/DDBJ databases">
        <title>Lysobacter sp. CAU 1642 isolated from sea sand.</title>
        <authorList>
            <person name="Kim W."/>
        </authorList>
    </citation>
    <scope>NUCLEOTIDE SEQUENCE</scope>
    <source>
        <strain evidence="1">CAU 1642</strain>
    </source>
</reference>
<evidence type="ECO:0000313" key="2">
    <source>
        <dbReference type="Proteomes" id="UP001431449"/>
    </source>
</evidence>
<dbReference type="CDD" id="cd20169">
    <property type="entry name" value="Peptidase_M90_mtfA"/>
    <property type="match status" value="1"/>
</dbReference>